<gene>
    <name evidence="3" type="ORF">EGW08_011729</name>
</gene>
<proteinExistence type="predicted"/>
<accession>A0A433TFY9</accession>
<feature type="compositionally biased region" description="Basic and acidic residues" evidence="2">
    <location>
        <begin position="185"/>
        <end position="206"/>
    </location>
</feature>
<evidence type="ECO:0000313" key="4">
    <source>
        <dbReference type="Proteomes" id="UP000271974"/>
    </source>
</evidence>
<dbReference type="OrthoDB" id="6147768at2759"/>
<organism evidence="3 4">
    <name type="scientific">Elysia chlorotica</name>
    <name type="common">Eastern emerald elysia</name>
    <name type="synonym">Sea slug</name>
    <dbReference type="NCBI Taxonomy" id="188477"/>
    <lineage>
        <taxon>Eukaryota</taxon>
        <taxon>Metazoa</taxon>
        <taxon>Spiralia</taxon>
        <taxon>Lophotrochozoa</taxon>
        <taxon>Mollusca</taxon>
        <taxon>Gastropoda</taxon>
        <taxon>Heterobranchia</taxon>
        <taxon>Euthyneura</taxon>
        <taxon>Panpulmonata</taxon>
        <taxon>Sacoglossa</taxon>
        <taxon>Placobranchoidea</taxon>
        <taxon>Plakobranchidae</taxon>
        <taxon>Elysia</taxon>
    </lineage>
</organism>
<evidence type="ECO:0000256" key="2">
    <source>
        <dbReference type="SAM" id="MobiDB-lite"/>
    </source>
</evidence>
<reference evidence="3 4" key="1">
    <citation type="submission" date="2019-01" db="EMBL/GenBank/DDBJ databases">
        <title>A draft genome assembly of the solar-powered sea slug Elysia chlorotica.</title>
        <authorList>
            <person name="Cai H."/>
            <person name="Li Q."/>
            <person name="Fang X."/>
            <person name="Li J."/>
            <person name="Curtis N.E."/>
            <person name="Altenburger A."/>
            <person name="Shibata T."/>
            <person name="Feng M."/>
            <person name="Maeda T."/>
            <person name="Schwartz J.A."/>
            <person name="Shigenobu S."/>
            <person name="Lundholm N."/>
            <person name="Nishiyama T."/>
            <person name="Yang H."/>
            <person name="Hasebe M."/>
            <person name="Li S."/>
            <person name="Pierce S.K."/>
            <person name="Wang J."/>
        </authorList>
    </citation>
    <scope>NUCLEOTIDE SEQUENCE [LARGE SCALE GENOMIC DNA]</scope>
    <source>
        <strain evidence="3">EC2010</strain>
        <tissue evidence="3">Whole organism of an adult</tissue>
    </source>
</reference>
<keyword evidence="1" id="KW-0175">Coiled coil</keyword>
<name>A0A433TFY9_ELYCH</name>
<dbReference type="AlphaFoldDB" id="A0A433TFY9"/>
<protein>
    <submittedName>
        <fullName evidence="3">Uncharacterized protein</fullName>
    </submittedName>
</protein>
<feature type="region of interest" description="Disordered" evidence="2">
    <location>
        <begin position="178"/>
        <end position="206"/>
    </location>
</feature>
<comment type="caution">
    <text evidence="3">The sequence shown here is derived from an EMBL/GenBank/DDBJ whole genome shotgun (WGS) entry which is preliminary data.</text>
</comment>
<keyword evidence="4" id="KW-1185">Reference proteome</keyword>
<evidence type="ECO:0000313" key="3">
    <source>
        <dbReference type="EMBL" id="RUS80508.1"/>
    </source>
</evidence>
<feature type="coiled-coil region" evidence="1">
    <location>
        <begin position="73"/>
        <end position="109"/>
    </location>
</feature>
<sequence>MEWCDFRPDILVDISPCLQEFEALSELDDETVENHWQEIKKTWNTACQQVLGKRTRELKEWISADSWNLIKERKEAKQKINHTQDQVRKEELQGQYRELNQKVKRGTKQDKKKFIHELTEEAETTAGKGDMKRLYDITRTLSGKNRSTSCPVKDKDGKAITCEAKQREQWVEHFKEILNRPPPPETKKKPDASETLEKNMKHPTKAEIRKAINHEIWKSSRP</sequence>
<evidence type="ECO:0000256" key="1">
    <source>
        <dbReference type="SAM" id="Coils"/>
    </source>
</evidence>
<dbReference type="EMBL" id="RQTK01000387">
    <property type="protein sequence ID" value="RUS80508.1"/>
    <property type="molecule type" value="Genomic_DNA"/>
</dbReference>
<dbReference type="Proteomes" id="UP000271974">
    <property type="component" value="Unassembled WGS sequence"/>
</dbReference>
<dbReference type="STRING" id="188477.A0A433TFY9"/>